<evidence type="ECO:0000256" key="5">
    <source>
        <dbReference type="ARBA" id="ARBA00023008"/>
    </source>
</evidence>
<dbReference type="AlphaFoldDB" id="A0AA38L6S6"/>
<dbReference type="InterPro" id="IPR008972">
    <property type="entry name" value="Cupredoxin"/>
</dbReference>
<dbReference type="GO" id="GO:0016036">
    <property type="term" value="P:cellular response to phosphate starvation"/>
    <property type="evidence" value="ECO:0007669"/>
    <property type="project" value="InterPro"/>
</dbReference>
<dbReference type="PANTHER" id="PTHR48461">
    <property type="entry name" value="MULTICOPPER OXIDASE LPR1-LIKE"/>
    <property type="match status" value="1"/>
</dbReference>
<accession>A0AA38L6S6</accession>
<evidence type="ECO:0000313" key="8">
    <source>
        <dbReference type="Proteomes" id="UP000824469"/>
    </source>
</evidence>
<gene>
    <name evidence="7" type="ORF">KI387_022700</name>
</gene>
<evidence type="ECO:0000256" key="4">
    <source>
        <dbReference type="ARBA" id="ARBA00023002"/>
    </source>
</evidence>
<evidence type="ECO:0000256" key="1">
    <source>
        <dbReference type="ARBA" id="ARBA00001935"/>
    </source>
</evidence>
<dbReference type="EMBL" id="JAHRHJ020000005">
    <property type="protein sequence ID" value="KAH9314073.1"/>
    <property type="molecule type" value="Genomic_DNA"/>
</dbReference>
<dbReference type="Proteomes" id="UP000824469">
    <property type="component" value="Unassembled WGS sequence"/>
</dbReference>
<dbReference type="SUPFAM" id="SSF49503">
    <property type="entry name" value="Cupredoxins"/>
    <property type="match status" value="1"/>
</dbReference>
<dbReference type="InterPro" id="IPR052152">
    <property type="entry name" value="LPR1/LPR2"/>
</dbReference>
<name>A0AA38L6S6_TAXCH</name>
<protein>
    <submittedName>
        <fullName evidence="7">Uncharacterized protein</fullName>
    </submittedName>
</protein>
<proteinExistence type="predicted"/>
<keyword evidence="8" id="KW-1185">Reference proteome</keyword>
<dbReference type="GO" id="GO:0046872">
    <property type="term" value="F:metal ion binding"/>
    <property type="evidence" value="ECO:0007669"/>
    <property type="project" value="UniProtKB-KW"/>
</dbReference>
<evidence type="ECO:0000256" key="3">
    <source>
        <dbReference type="ARBA" id="ARBA00022729"/>
    </source>
</evidence>
<feature type="non-terminal residue" evidence="7">
    <location>
        <position position="1"/>
    </location>
</feature>
<dbReference type="Gene3D" id="2.60.40.420">
    <property type="entry name" value="Cupredoxins - blue copper proteins"/>
    <property type="match status" value="2"/>
</dbReference>
<organism evidence="7 8">
    <name type="scientific">Taxus chinensis</name>
    <name type="common">Chinese yew</name>
    <name type="synonym">Taxus wallichiana var. chinensis</name>
    <dbReference type="NCBI Taxonomy" id="29808"/>
    <lineage>
        <taxon>Eukaryota</taxon>
        <taxon>Viridiplantae</taxon>
        <taxon>Streptophyta</taxon>
        <taxon>Embryophyta</taxon>
        <taxon>Tracheophyta</taxon>
        <taxon>Spermatophyta</taxon>
        <taxon>Pinopsida</taxon>
        <taxon>Pinidae</taxon>
        <taxon>Conifers II</taxon>
        <taxon>Cupressales</taxon>
        <taxon>Taxaceae</taxon>
        <taxon>Taxus</taxon>
    </lineage>
</organism>
<keyword evidence="4" id="KW-0560">Oxidoreductase</keyword>
<evidence type="ECO:0000313" key="7">
    <source>
        <dbReference type="EMBL" id="KAH9314073.1"/>
    </source>
</evidence>
<sequence>MTDVPKHGRIPVVVHVHGGIHKSQSDGHSFSRFTEGFNETGIAWKKPTYHCSNIQHPGNMRNHDHASGLTRINILAVLYGAYVLSNFKVEKCLMLPSSRAYDHPLVVFDWSFAKDEYLFMNSTGNNPHIHPQWHIVWLWRFVCVQPEYFGDTIIVNGKAWPYSKVKRRKYRFRKCDIEKHAQGRSFAGPPNERTWKNVFKMRPGFMTTILVKFSPIHTNGSYPFNATVEPGCVYQCH</sequence>
<keyword evidence="6" id="KW-0325">Glycoprotein</keyword>
<comment type="caution">
    <text evidence="7">The sequence shown here is derived from an EMBL/GenBank/DDBJ whole genome shotgun (WGS) entry which is preliminary data.</text>
</comment>
<reference evidence="7 8" key="1">
    <citation type="journal article" date="2021" name="Nat. Plants">
        <title>The Taxus genome provides insights into paclitaxel biosynthesis.</title>
        <authorList>
            <person name="Xiong X."/>
            <person name="Gou J."/>
            <person name="Liao Q."/>
            <person name="Li Y."/>
            <person name="Zhou Q."/>
            <person name="Bi G."/>
            <person name="Li C."/>
            <person name="Du R."/>
            <person name="Wang X."/>
            <person name="Sun T."/>
            <person name="Guo L."/>
            <person name="Liang H."/>
            <person name="Lu P."/>
            <person name="Wu Y."/>
            <person name="Zhang Z."/>
            <person name="Ro D.K."/>
            <person name="Shang Y."/>
            <person name="Huang S."/>
            <person name="Yan J."/>
        </authorList>
    </citation>
    <scope>NUCLEOTIDE SEQUENCE [LARGE SCALE GENOMIC DNA]</scope>
    <source>
        <strain evidence="7">Ta-2019</strain>
    </source>
</reference>
<evidence type="ECO:0000256" key="2">
    <source>
        <dbReference type="ARBA" id="ARBA00022723"/>
    </source>
</evidence>
<dbReference type="GO" id="GO:0016491">
    <property type="term" value="F:oxidoreductase activity"/>
    <property type="evidence" value="ECO:0007669"/>
    <property type="project" value="UniProtKB-KW"/>
</dbReference>
<keyword evidence="3" id="KW-0732">Signal</keyword>
<evidence type="ECO:0000256" key="6">
    <source>
        <dbReference type="ARBA" id="ARBA00023180"/>
    </source>
</evidence>
<dbReference type="PANTHER" id="PTHR48461:SF1">
    <property type="entry name" value="MULTICOPPER OXIDASE LPR1-LIKE"/>
    <property type="match status" value="1"/>
</dbReference>
<keyword evidence="5" id="KW-0186">Copper</keyword>
<comment type="cofactor">
    <cofactor evidence="1">
        <name>Cu cation</name>
        <dbReference type="ChEBI" id="CHEBI:23378"/>
    </cofactor>
</comment>
<keyword evidence="2" id="KW-0479">Metal-binding</keyword>